<feature type="non-terminal residue" evidence="1">
    <location>
        <position position="105"/>
    </location>
</feature>
<dbReference type="Proteomes" id="UP001162483">
    <property type="component" value="Unassembled WGS sequence"/>
</dbReference>
<evidence type="ECO:0000313" key="1">
    <source>
        <dbReference type="EMBL" id="CAI9597470.1"/>
    </source>
</evidence>
<keyword evidence="2" id="KW-1185">Reference proteome</keyword>
<organism evidence="1 2">
    <name type="scientific">Staurois parvus</name>
    <dbReference type="NCBI Taxonomy" id="386267"/>
    <lineage>
        <taxon>Eukaryota</taxon>
        <taxon>Metazoa</taxon>
        <taxon>Chordata</taxon>
        <taxon>Craniata</taxon>
        <taxon>Vertebrata</taxon>
        <taxon>Euteleostomi</taxon>
        <taxon>Amphibia</taxon>
        <taxon>Batrachia</taxon>
        <taxon>Anura</taxon>
        <taxon>Neobatrachia</taxon>
        <taxon>Ranoidea</taxon>
        <taxon>Ranidae</taxon>
        <taxon>Staurois</taxon>
    </lineage>
</organism>
<evidence type="ECO:0000313" key="2">
    <source>
        <dbReference type="Proteomes" id="UP001162483"/>
    </source>
</evidence>
<feature type="non-terminal residue" evidence="1">
    <location>
        <position position="1"/>
    </location>
</feature>
<accession>A0ABN9FKB7</accession>
<protein>
    <submittedName>
        <fullName evidence="1">Uncharacterized protein</fullName>
    </submittedName>
</protein>
<reference evidence="1" key="1">
    <citation type="submission" date="2023-05" db="EMBL/GenBank/DDBJ databases">
        <authorList>
            <person name="Stuckert A."/>
        </authorList>
    </citation>
    <scope>NUCLEOTIDE SEQUENCE</scope>
</reference>
<name>A0ABN9FKB7_9NEOB</name>
<proteinExistence type="predicted"/>
<dbReference type="EMBL" id="CATNWA010017035">
    <property type="protein sequence ID" value="CAI9597470.1"/>
    <property type="molecule type" value="Genomic_DNA"/>
</dbReference>
<comment type="caution">
    <text evidence="1">The sequence shown here is derived from an EMBL/GenBank/DDBJ whole genome shotgun (WGS) entry which is preliminary data.</text>
</comment>
<sequence>SSVPTCAQQCTHLCPAVRPPVPPSSVTTCAQNSATHLCPPTCAHQCYPPVHISAAQQFCQSVPPSVPSSAASQCPAVMSVSATYQYPLSVSPISATNQCRISVPP</sequence>
<gene>
    <name evidence="1" type="ORF">SPARVUS_LOCUS12259397</name>
</gene>